<dbReference type="RefSeq" id="WP_172973398.1">
    <property type="nucleotide sequence ID" value="NZ_BIMW01000005.1"/>
</dbReference>
<dbReference type="EMBL" id="BIMW01000005">
    <property type="protein sequence ID" value="GCE92236.1"/>
    <property type="molecule type" value="Genomic_DNA"/>
</dbReference>
<accession>A0A5M3T353</accession>
<dbReference type="Gene3D" id="2.60.40.1930">
    <property type="match status" value="1"/>
</dbReference>
<dbReference type="PANTHER" id="PTHR40094:SF1">
    <property type="entry name" value="UBIQUITIN DOMAIN-CONTAINING PROTEIN"/>
    <property type="match status" value="1"/>
</dbReference>
<dbReference type="Pfam" id="PF00207">
    <property type="entry name" value="A2M"/>
    <property type="match status" value="1"/>
</dbReference>
<dbReference type="InterPro" id="IPR008930">
    <property type="entry name" value="Terpenoid_cyclase/PrenylTrfase"/>
</dbReference>
<dbReference type="Pfam" id="PF17973">
    <property type="entry name" value="bMG10"/>
    <property type="match status" value="1"/>
</dbReference>
<dbReference type="Pfam" id="PF07703">
    <property type="entry name" value="A2M_BRD"/>
    <property type="match status" value="1"/>
</dbReference>
<evidence type="ECO:0000256" key="2">
    <source>
        <dbReference type="ARBA" id="ARBA00022729"/>
    </source>
</evidence>
<comment type="similarity">
    <text evidence="1">Belongs to the protease inhibitor I39 (alpha-2-macroglobulin) family. Bacterial alpha-2-macroglobulin subfamily.</text>
</comment>
<dbReference type="InterPro" id="IPR001599">
    <property type="entry name" value="Macroglobln_a2"/>
</dbReference>
<dbReference type="InterPro" id="IPR051802">
    <property type="entry name" value="YfhM-like"/>
</dbReference>
<dbReference type="SMART" id="SM01359">
    <property type="entry name" value="A2M_N_2"/>
    <property type="match status" value="1"/>
</dbReference>
<dbReference type="Gene3D" id="2.60.40.3710">
    <property type="match status" value="1"/>
</dbReference>
<keyword evidence="6" id="KW-1185">Reference proteome</keyword>
<dbReference type="Pfam" id="PF01835">
    <property type="entry name" value="MG2"/>
    <property type="match status" value="1"/>
</dbReference>
<name>A0A5M3T353_LIMPL</name>
<dbReference type="SMART" id="SM01360">
    <property type="entry name" value="A2M"/>
    <property type="match status" value="1"/>
</dbReference>
<gene>
    <name evidence="5" type="ORF">NIES46_02740</name>
</gene>
<dbReference type="Pfam" id="PF17972">
    <property type="entry name" value="bMG5"/>
    <property type="match status" value="1"/>
</dbReference>
<evidence type="ECO:0000313" key="5">
    <source>
        <dbReference type="EMBL" id="GCE92236.1"/>
    </source>
</evidence>
<evidence type="ECO:0008006" key="7">
    <source>
        <dbReference type="Google" id="ProtNLM"/>
    </source>
</evidence>
<dbReference type="Gene3D" id="2.20.130.20">
    <property type="match status" value="1"/>
</dbReference>
<dbReference type="Pfam" id="PF13205">
    <property type="entry name" value="Big_5"/>
    <property type="match status" value="1"/>
</dbReference>
<protein>
    <recommendedName>
        <fullName evidence="7">Alpha-2-macroglobulin domain-containing protein</fullName>
    </recommendedName>
</protein>
<dbReference type="SUPFAM" id="SSF48239">
    <property type="entry name" value="Terpenoid cyclases/Protein prenyltransferases"/>
    <property type="match status" value="1"/>
</dbReference>
<evidence type="ECO:0000259" key="3">
    <source>
        <dbReference type="SMART" id="SM01359"/>
    </source>
</evidence>
<proteinExistence type="inferred from homology"/>
<feature type="domain" description="Alpha-2-macroglobulin bait region" evidence="3">
    <location>
        <begin position="1004"/>
        <end position="1156"/>
    </location>
</feature>
<organism evidence="5 6">
    <name type="scientific">Limnospira platensis NIES-46</name>
    <dbReference type="NCBI Taxonomy" id="1236695"/>
    <lineage>
        <taxon>Bacteria</taxon>
        <taxon>Bacillati</taxon>
        <taxon>Cyanobacteriota</taxon>
        <taxon>Cyanophyceae</taxon>
        <taxon>Oscillatoriophycideae</taxon>
        <taxon>Oscillatoriales</taxon>
        <taxon>Sirenicapillariaceae</taxon>
        <taxon>Limnospira</taxon>
    </lineage>
</organism>
<dbReference type="Gene3D" id="1.50.10.20">
    <property type="match status" value="1"/>
</dbReference>
<evidence type="ECO:0000256" key="1">
    <source>
        <dbReference type="ARBA" id="ARBA00010556"/>
    </source>
</evidence>
<feature type="domain" description="Alpha-2-macroglobulin" evidence="4">
    <location>
        <begin position="1221"/>
        <end position="1311"/>
    </location>
</feature>
<dbReference type="InterPro" id="IPR041246">
    <property type="entry name" value="Bact_MG10"/>
</dbReference>
<dbReference type="InterPro" id="IPR011625">
    <property type="entry name" value="A2M_N_BRD"/>
</dbReference>
<sequence length="1916" mass="212464">MVTIGFSRRIWKRFFLVSLFILTIAGCRIFSSQPVGEPMVSISPLPLPQLPEWIKEISPTEEATSLGQIRITFSNPLIPVERLDSPNQRQQLKHFDINPTIPGRFRFLTPRMVGFQAEEAIPLATRFQVTLKKGLSDLSDHQLESDIAWTFNTPAIQLSNLPGTEDNPGFPDHPIGLDPTLKFTSNVELDLASVNDHIRVISDKTKKAIPLRVTLDKPEAGSGDVAREDRESPFSHSWDYNIKFQQKLEKASRYTLEITPGLQSKTGNLASQFLISNPIYTYEPLQFQGIQFYGQPREGGTYGRFTNGSPQLKFNNGITAQSARENITINPPPVGDAPPLIQSYDGNDTISLNPWSFQPQTNYVITIGANLEDTFNQRLEEPINLNYKTGNLAADLWTPSGLNIFPSGNNLQINVSTVNIPESRYQAAYAIIQPEDLVYAEQAYPSREGKNLLPTSDKWQNFRVDGGATNQTIETSINLRDKLQGKTGMLAYGIKAKTTSYEKNGVTEWNEPSFYGMVQLTNLGVFSQWFPESGMVRVNHLDDGSPVASASVEIYQSQLNARSFPQPTACARGITNREGLLLLTAENLGGCMGASRFNEPPELLVIAKEGEDWAFTRSYSYSGAYGYGVYAGWDENKPISRGTIFSDRQLYQPGEPIALTGVAYYLQNGELQPDQNTVYNLTLETPTGEKRELGDYSTNQFATFSVEFTVKPDDPLGNYVIQGKGINGVEIVGNFRVAEFNPPNFKVDLSLDRQLAVSQDKIMATVQGDYLFGSPVVGGEAKYYVTRTASDFTPPGWEKYHFGRQWFWPEEKPTISSDVLQRSQNLDAAGSGSEMITVSGDVPYPLRYQVDVEVTDVSNLSVADSQSFTVLPNHQLIGLKSKFVANVNQAFPVEVIVTDVEGKSINNVPVKLELQKMNYSSITRVVEGGQTNRNQLEYETVDTVDVRSGNTAKTVELTARESGSYRIQARFASDPLNTPKATDIQIWITGDSPVSWGNRYDNRLEIKLDRDNYQPGDIATALIQSPYGEGELFFAVIRDRILYKTLIPVKGGAPEIRFQVTPEMLPNVAVEAVLVRQGEPLSQLEPGSVDNLVSIGMTPLNVSKNGKYLQVKINPNQSEFQPGSQATINLELTKDNYQPISGQITLMVVNDAILQLNGYRPPNLVDTVYAEQSISTRLTDNRPDVVIQSLMSPLAKGWGYGGGFSAATIDTSKLRQDFQALAYYNGSIITDTQGKATVNFTLPDNLTTWRVLAIATDENLEFGSGEATFITSKSLLSNPILPQFARVGDRFLAGVSITNRDNLKGQLDITGDLSGGLLFSAGNKTSHHLKTQAETATQAYRFPVLVEQVGNSLVKFTSRLQNKTDSFQVPLEIKPLETTEQVIASGTTRETISIPINIDDKVVPNAGGLTISLANSLIPQLTQPATQIFQQPTLPFLEPIASRLLIASNLQIIGKNPNDLSGLDLELQANDAINRLAGLQKEDGGFGYFPAANISDPLLSSYAAESLAKASQAGFTVNNNLINRLRNYLNQVVANPDENGFCVNNICKNRLRLEALIALSDLGETRSDFMAEIYGTWREFDPATQIKLAGYLANFPQWETEFNTIFQDIQKHIYQTGRTATVNLPPGYQWLASPTVLQSQALRLYITQNQQPETIGRLVESLLNLRREGIWQNDYDTAEALTALVAYQQTQTTSESFRVNLQVGGYISEQIELGNDGNSSFNLNLPMAELPQGNYQLSIQPENSGNLHYWIKYSYRLEGKQPGQLNGLRVIRTIRPANETESLQTYSLTEESKPLTVKPGQIFDIGLEIIADHPVDKVMIVDPLPAGLEAIDRSFETSNQALQSQADSWEIAYQTIYRDRIMAYSDRLIPGAYHVHYLVRSVTPGEFIWPGARAYLQYNPEEFGRTTSGLLVVSDR</sequence>
<dbReference type="InterPro" id="IPR002890">
    <property type="entry name" value="MG2"/>
</dbReference>
<evidence type="ECO:0000313" key="6">
    <source>
        <dbReference type="Proteomes" id="UP000326169"/>
    </source>
</evidence>
<dbReference type="PANTHER" id="PTHR40094">
    <property type="entry name" value="ALPHA-2-MACROGLOBULIN HOMOLOG"/>
    <property type="match status" value="1"/>
</dbReference>
<reference evidence="5 6" key="1">
    <citation type="journal article" date="2019" name="J Genomics">
        <title>The Draft Genome of a Hydrogen-producing Cyanobacterium, Arthrospira platensis NIES-46.</title>
        <authorList>
            <person name="Suzuki S."/>
            <person name="Yamaguchi H."/>
            <person name="Kawachi M."/>
        </authorList>
    </citation>
    <scope>NUCLEOTIDE SEQUENCE [LARGE SCALE GENOMIC DNA]</scope>
    <source>
        <strain evidence="5 6">NIES-46</strain>
    </source>
</reference>
<dbReference type="Proteomes" id="UP000326169">
    <property type="component" value="Unassembled WGS sequence"/>
</dbReference>
<dbReference type="InterPro" id="IPR032812">
    <property type="entry name" value="SbsA_Ig"/>
</dbReference>
<keyword evidence="2" id="KW-0732">Signal</keyword>
<dbReference type="GeneID" id="301681250"/>
<dbReference type="InterPro" id="IPR041203">
    <property type="entry name" value="Bact_A2M_MG5"/>
</dbReference>
<comment type="caution">
    <text evidence="5">The sequence shown here is derived from an EMBL/GenBank/DDBJ whole genome shotgun (WGS) entry which is preliminary data.</text>
</comment>
<evidence type="ECO:0000259" key="4">
    <source>
        <dbReference type="SMART" id="SM01360"/>
    </source>
</evidence>